<feature type="compositionally biased region" description="Basic residues" evidence="1">
    <location>
        <begin position="38"/>
        <end position="51"/>
    </location>
</feature>
<evidence type="ECO:0000313" key="2">
    <source>
        <dbReference type="EMBL" id="DAE08866.1"/>
    </source>
</evidence>
<evidence type="ECO:0000256" key="1">
    <source>
        <dbReference type="SAM" id="MobiDB-lite"/>
    </source>
</evidence>
<protein>
    <submittedName>
        <fullName evidence="2">Rad50 zinc hook motif</fullName>
    </submittedName>
</protein>
<organism evidence="2">
    <name type="scientific">Podoviridae sp. ct8dV2</name>
    <dbReference type="NCBI Taxonomy" id="2825222"/>
    <lineage>
        <taxon>Viruses</taxon>
        <taxon>Duplodnaviria</taxon>
        <taxon>Heunggongvirae</taxon>
        <taxon>Uroviricota</taxon>
        <taxon>Caudoviricetes</taxon>
    </lineage>
</organism>
<dbReference type="EMBL" id="BK015477">
    <property type="protein sequence ID" value="DAE08866.1"/>
    <property type="molecule type" value="Genomic_DNA"/>
</dbReference>
<name>A0A8S5PPT2_9CAUD</name>
<sequence length="51" mass="5575">MDYPKVDLQPGDICPCCGQMIRRKSEAQATASRENGKKGGRPKGSKNKPKN</sequence>
<feature type="region of interest" description="Disordered" evidence="1">
    <location>
        <begin position="24"/>
        <end position="51"/>
    </location>
</feature>
<reference evidence="2" key="1">
    <citation type="journal article" date="2021" name="Proc. Natl. Acad. Sci. U.S.A.">
        <title>A Catalog of Tens of Thousands of Viruses from Human Metagenomes Reveals Hidden Associations with Chronic Diseases.</title>
        <authorList>
            <person name="Tisza M.J."/>
            <person name="Buck C.B."/>
        </authorList>
    </citation>
    <scope>NUCLEOTIDE SEQUENCE</scope>
    <source>
        <strain evidence="2">Ct8dV2</strain>
    </source>
</reference>
<accession>A0A8S5PPT2</accession>
<proteinExistence type="predicted"/>